<evidence type="ECO:0000256" key="1">
    <source>
        <dbReference type="SAM" id="Phobius"/>
    </source>
</evidence>
<keyword evidence="1" id="KW-0472">Membrane</keyword>
<name>H5XQI1_9PSEU</name>
<keyword evidence="1" id="KW-0812">Transmembrane</keyword>
<dbReference type="Proteomes" id="UP000002791">
    <property type="component" value="Chromosome"/>
</dbReference>
<gene>
    <name evidence="2" type="ORF">SaccyDRAFT_0086</name>
</gene>
<reference evidence="2 3" key="1">
    <citation type="submission" date="2011-11" db="EMBL/GenBank/DDBJ databases">
        <title>The Noncontiguous Finished sequence of Saccharomonospora cyanea NA-134.</title>
        <authorList>
            <consortium name="US DOE Joint Genome Institute"/>
            <person name="Lucas S."/>
            <person name="Han J."/>
            <person name="Lapidus A."/>
            <person name="Cheng J.-F."/>
            <person name="Goodwin L."/>
            <person name="Pitluck S."/>
            <person name="Peters L."/>
            <person name="Ovchinnikova G."/>
            <person name="Lu M."/>
            <person name="Detter J.C."/>
            <person name="Han C."/>
            <person name="Tapia R."/>
            <person name="Land M."/>
            <person name="Hauser L."/>
            <person name="Kyrpides N."/>
            <person name="Ivanova N."/>
            <person name="Pagani I."/>
            <person name="Brambilla E.-M."/>
            <person name="Klenk H.-P."/>
            <person name="Woyke T."/>
        </authorList>
    </citation>
    <scope>NUCLEOTIDE SEQUENCE [LARGE SCALE GENOMIC DNA]</scope>
    <source>
        <strain evidence="2 3">NA-134</strain>
    </source>
</reference>
<feature type="transmembrane region" description="Helical" evidence="1">
    <location>
        <begin position="40"/>
        <end position="59"/>
    </location>
</feature>
<protein>
    <submittedName>
        <fullName evidence="2">Uncharacterized protein</fullName>
    </submittedName>
</protein>
<evidence type="ECO:0000313" key="2">
    <source>
        <dbReference type="EMBL" id="EHR59027.1"/>
    </source>
</evidence>
<dbReference type="STRING" id="882082.SaccyDRAFT_0086"/>
<organism evidence="2 3">
    <name type="scientific">Saccharomonospora cyanea NA-134</name>
    <dbReference type="NCBI Taxonomy" id="882082"/>
    <lineage>
        <taxon>Bacteria</taxon>
        <taxon>Bacillati</taxon>
        <taxon>Actinomycetota</taxon>
        <taxon>Actinomycetes</taxon>
        <taxon>Pseudonocardiales</taxon>
        <taxon>Pseudonocardiaceae</taxon>
        <taxon>Saccharomonospora</taxon>
    </lineage>
</organism>
<dbReference type="RefSeq" id="WP_005452564.1">
    <property type="nucleotide sequence ID" value="NZ_CM001440.1"/>
</dbReference>
<proteinExistence type="predicted"/>
<dbReference type="AlphaFoldDB" id="H5XQI1"/>
<dbReference type="EMBL" id="CM001440">
    <property type="protein sequence ID" value="EHR59027.1"/>
    <property type="molecule type" value="Genomic_DNA"/>
</dbReference>
<evidence type="ECO:0000313" key="3">
    <source>
        <dbReference type="Proteomes" id="UP000002791"/>
    </source>
</evidence>
<sequence length="175" mass="17404">MSRRSGSDHAMRAIRGVLLAGCSATLSVTAHTLGGGHFPHLLTTAAITVLIGWISTAVAEQTRGPGGVVLVLGGAQVGTHLVLGELSGHPVEGPAMLAGHAVATVATAVLLAHAEAMLAVAVSTLSALRGLLVTVCSPPGFESPSGAVVPTAEGTGAFSVHLRRAHPRRGPPATS</sequence>
<accession>H5XQI1</accession>
<keyword evidence="1" id="KW-1133">Transmembrane helix</keyword>
<feature type="transmembrane region" description="Helical" evidence="1">
    <location>
        <begin position="66"/>
        <end position="83"/>
    </location>
</feature>
<dbReference type="eggNOG" id="ENOG5033ZE7">
    <property type="taxonomic scope" value="Bacteria"/>
</dbReference>
<keyword evidence="3" id="KW-1185">Reference proteome</keyword>
<feature type="transmembrane region" description="Helical" evidence="1">
    <location>
        <begin position="95"/>
        <end position="122"/>
    </location>
</feature>
<dbReference type="HOGENOM" id="CLU_110254_1_0_11"/>